<sequence length="190" mass="21308">MMKLNYILRQVRERTFPPPIPGGTPSFTVTIPLLPVSGKPRVLGTDGKHGKNNGSVQSGAHTPVLGNSIAHFGQLKEIVDSENSPLLRADIIGVDKQDDRAAARLFSSAVIDYLQQQTHRDTKVGLTVYLFVIGELINAQQSRTLSFRDRFKILYRSLIFLDRWLQSVNNHPHYISKLYIQGPLYLTQAV</sequence>
<name>A0AAW0FY81_9APHY</name>
<reference evidence="1 2" key="1">
    <citation type="submission" date="2022-09" db="EMBL/GenBank/DDBJ databases">
        <authorList>
            <person name="Palmer J.M."/>
        </authorList>
    </citation>
    <scope>NUCLEOTIDE SEQUENCE [LARGE SCALE GENOMIC DNA]</scope>
    <source>
        <strain evidence="1 2">DSM 7382</strain>
    </source>
</reference>
<keyword evidence="2" id="KW-1185">Reference proteome</keyword>
<dbReference type="AlphaFoldDB" id="A0AAW0FY81"/>
<organism evidence="1 2">
    <name type="scientific">Cerrena zonata</name>
    <dbReference type="NCBI Taxonomy" id="2478898"/>
    <lineage>
        <taxon>Eukaryota</taxon>
        <taxon>Fungi</taxon>
        <taxon>Dikarya</taxon>
        <taxon>Basidiomycota</taxon>
        <taxon>Agaricomycotina</taxon>
        <taxon>Agaricomycetes</taxon>
        <taxon>Polyporales</taxon>
        <taxon>Cerrenaceae</taxon>
        <taxon>Cerrena</taxon>
    </lineage>
</organism>
<gene>
    <name evidence="1" type="ORF">QCA50_012596</name>
</gene>
<evidence type="ECO:0000313" key="2">
    <source>
        <dbReference type="Proteomes" id="UP001385951"/>
    </source>
</evidence>
<proteinExistence type="predicted"/>
<comment type="caution">
    <text evidence="1">The sequence shown here is derived from an EMBL/GenBank/DDBJ whole genome shotgun (WGS) entry which is preliminary data.</text>
</comment>
<dbReference type="EMBL" id="JASBNA010000026">
    <property type="protein sequence ID" value="KAK7684272.1"/>
    <property type="molecule type" value="Genomic_DNA"/>
</dbReference>
<dbReference type="Proteomes" id="UP001385951">
    <property type="component" value="Unassembled WGS sequence"/>
</dbReference>
<accession>A0AAW0FY81</accession>
<protein>
    <submittedName>
        <fullName evidence="1">Uncharacterized protein</fullName>
    </submittedName>
</protein>
<evidence type="ECO:0000313" key="1">
    <source>
        <dbReference type="EMBL" id="KAK7684272.1"/>
    </source>
</evidence>